<organism evidence="1 2">
    <name type="scientific">Caenorhabditis briggsae</name>
    <dbReference type="NCBI Taxonomy" id="6238"/>
    <lineage>
        <taxon>Eukaryota</taxon>
        <taxon>Metazoa</taxon>
        <taxon>Ecdysozoa</taxon>
        <taxon>Nematoda</taxon>
        <taxon>Chromadorea</taxon>
        <taxon>Rhabditida</taxon>
        <taxon>Rhabditina</taxon>
        <taxon>Rhabditomorpha</taxon>
        <taxon>Rhabditoidea</taxon>
        <taxon>Rhabditidae</taxon>
        <taxon>Peloderinae</taxon>
        <taxon>Caenorhabditis</taxon>
    </lineage>
</organism>
<name>A0AAE8ZSP0_CAEBR</name>
<evidence type="ECO:0000313" key="1">
    <source>
        <dbReference type="EMBL" id="ULT83983.1"/>
    </source>
</evidence>
<proteinExistence type="predicted"/>
<dbReference type="Proteomes" id="UP000827892">
    <property type="component" value="Chromosome X"/>
</dbReference>
<reference evidence="1 2" key="1">
    <citation type="submission" date="2022-05" db="EMBL/GenBank/DDBJ databases">
        <title>Chromosome-level reference genomes for two strains of Caenorhabditis briggsae: an improved platform for comparative genomics.</title>
        <authorList>
            <person name="Stevens L."/>
            <person name="Andersen E.C."/>
        </authorList>
    </citation>
    <scope>NUCLEOTIDE SEQUENCE [LARGE SCALE GENOMIC DNA]</scope>
    <source>
        <strain evidence="1">QX1410_ONT</strain>
        <tissue evidence="1">Whole-organism</tissue>
    </source>
</reference>
<dbReference type="AlphaFoldDB" id="A0AAE8ZSP0"/>
<evidence type="ECO:0000313" key="2">
    <source>
        <dbReference type="Proteomes" id="UP000827892"/>
    </source>
</evidence>
<sequence length="145" mass="16434">MMEDIDAEAGHWRFQMEGVELKLHLFDLFGSQELPQKQRKVGAVKKASGIQDTLTINEALEDNGNAAKKVCENFGCVVREHKNASPNYELRSQASIEAHEEKMQAIQKKLTGFFDKATTAELGKDLLKEAQAFNQKRNQHNKFDL</sequence>
<accession>A0AAE8ZSP0</accession>
<protein>
    <submittedName>
        <fullName evidence="1">Uncharacterized protein</fullName>
    </submittedName>
</protein>
<gene>
    <name evidence="1" type="ORF">L3Y34_012949</name>
</gene>
<dbReference type="EMBL" id="CP090896">
    <property type="protein sequence ID" value="ULT83983.1"/>
    <property type="molecule type" value="Genomic_DNA"/>
</dbReference>